<feature type="region of interest" description="Disordered" evidence="2">
    <location>
        <begin position="172"/>
        <end position="218"/>
    </location>
</feature>
<dbReference type="InterPro" id="IPR041681">
    <property type="entry name" value="PH_9"/>
</dbReference>
<dbReference type="Gene3D" id="2.30.42.10">
    <property type="match status" value="1"/>
</dbReference>
<dbReference type="Pfam" id="PF00620">
    <property type="entry name" value="RhoGAP"/>
    <property type="match status" value="1"/>
</dbReference>
<dbReference type="InterPro" id="IPR008936">
    <property type="entry name" value="Rho_GTPase_activation_prot"/>
</dbReference>
<evidence type="ECO:0000259" key="5">
    <source>
        <dbReference type="PROSITE" id="PS50238"/>
    </source>
</evidence>
<evidence type="ECO:0000256" key="1">
    <source>
        <dbReference type="ARBA" id="ARBA00022468"/>
    </source>
</evidence>
<dbReference type="PANTHER" id="PTHR23175:SF23">
    <property type="entry name" value="PDZ DOMAIN-CONTAINING PROTEIN"/>
    <property type="match status" value="1"/>
</dbReference>
<keyword evidence="1" id="KW-0343">GTPase activation</keyword>
<sequence length="1417" mass="155524">MADDGAHKAAPRNKKSSQQLGPRSLFLRRSTSLNGFGFTLRHFIVYPPESYTVLAGDRRLGLRSRCIDEPMDTIFIKHVRPHSPASAAGLMPGDRVVSVNGQTIADLPYAEVVQLIQNSPAYLHLLVVPKENDLLQLYFGDTAHNPETNQRPPCPIYQNVWEVEQDQLYSRRASEGSTNCDNFPTAPRSRLSLDAGLSDPPSVTMRSSPTSSDDSLLISRIKRSCEQKEEFLRRPPPATVIQTPPREFYSRAQKLQEPPSWPPTPSPHDTSSSRESSSGSGHKGNKNKQSFVTPLSRIQENNKVPSSSSPSPPSSNSPPNPHPVQQHPANFTIVTTRTKQFESGEVEPDKTDLYRSELSRLSSTQNVPNVAVRRKEFEALSSAQSNSISSSCSSQTSVPSITSPTSTSNYNSHCSGNRIIPVGNSNLHCEPPANYVPTTNEDPLIFDDIGGLPSRNKVVRQDSYLAACKKPVVATKLKEEQVVRTRPRPSQLSLSPNSNARPAKMRHSDIPADYLDQVPDIHVEELKTPSEKSSHDSTDEEKASRRISYLKANHSDLELSDNEPSPCSRRKSSCKDVTREGYLQVKVTLVDGKKSSDRSWKQLYAVLIGTTLYLYKERRDFLLAHDETPASLDKLDMTGSCERIDIGHNCVEVACDYTKRKHVLRLSSPSSNTELLLQADDTLTMAHWIRDLQTHAIAQSASESNISPHQGKSRKLPAASPRKSSATEATLPPSPKSKTWKGRVAKQFRRIQAGAGSPNSPNPPYPPGTNIGVPLQDCLISTFSEFVPLLVELCTNVVESKGLEIIGIYRVPGNTAAVSALTEAVNKGLDSSVLAQDPRWSDVNVISSLLKSFFRRLPDSLLTTELYPAFIQADKIENPVQRMNTIKKLVQELPEHHLETLKYILQHLKRVVDNAEVNKMEARNLAIVFGPTLVRAGGDDMVTMVTDMSHQCRIVETLILNVDWFFDESESLYPGDSVELSTAVDHHGPTNPSLLLNNIHKMEGIQQSVSAKDIVSSILFAANRKINRSVSSSRAFGSQTTQSTTQGHLTTSASTSKITSSLPPPPTSSAPSPTTPPPGSSNEHPTPSCKPPAPSPHSPVAQCISQSVMFSGNIAKKLQGPEEEQEGGGGVSPSGSSGAITSYTGLSATTQERIRRFEQETLAMLHKEYKLNMDKDSKRELEMDDKSIDSLTHSSNELRPSSESVSSNSLNLSRLSSSCATSPSPSLQRSPRSPRLATRSSSATHMKRLKTGKELETETSPASGSTDSLTLQDVTRSQSQHILASDEGSDLLTTLTSTFDQKLKLLLKSESITSSPTEPSESFKDPSLHRTLDNVSNKSSDSESKDKENKSVLSNVQEIKPTNVNVKENNVKSVIVKEIKSISNNNNNNNVSADNTFSLFLNLFLNTNFFVFNSEDF</sequence>
<dbReference type="SMART" id="SM00324">
    <property type="entry name" value="RhoGAP"/>
    <property type="match status" value="1"/>
</dbReference>
<dbReference type="GO" id="GO:0007165">
    <property type="term" value="P:signal transduction"/>
    <property type="evidence" value="ECO:0007669"/>
    <property type="project" value="InterPro"/>
</dbReference>
<feature type="compositionally biased region" description="Basic and acidic residues" evidence="2">
    <location>
        <begin position="1169"/>
        <end position="1188"/>
    </location>
</feature>
<dbReference type="InterPro" id="IPR011993">
    <property type="entry name" value="PH-like_dom_sf"/>
</dbReference>
<dbReference type="SUPFAM" id="SSF50729">
    <property type="entry name" value="PH domain-like"/>
    <property type="match status" value="1"/>
</dbReference>
<feature type="region of interest" description="Disordered" evidence="2">
    <location>
        <begin position="479"/>
        <end position="505"/>
    </location>
</feature>
<feature type="compositionally biased region" description="Pro residues" evidence="2">
    <location>
        <begin position="1062"/>
        <end position="1079"/>
    </location>
</feature>
<feature type="compositionally biased region" description="Polar residues" evidence="2">
    <location>
        <begin position="1139"/>
        <end position="1151"/>
    </location>
</feature>
<reference evidence="6" key="1">
    <citation type="submission" date="2021-05" db="EMBL/GenBank/DDBJ databases">
        <authorList>
            <person name="Alioto T."/>
            <person name="Alioto T."/>
            <person name="Gomez Garrido J."/>
        </authorList>
    </citation>
    <scope>NUCLEOTIDE SEQUENCE</scope>
</reference>
<feature type="region of interest" description="Disordered" evidence="2">
    <location>
        <begin position="251"/>
        <end position="327"/>
    </location>
</feature>
<dbReference type="InterPro" id="IPR001849">
    <property type="entry name" value="PH_domain"/>
</dbReference>
<feature type="region of interest" description="Disordered" evidence="2">
    <location>
        <begin position="553"/>
        <end position="572"/>
    </location>
</feature>
<feature type="region of interest" description="Disordered" evidence="2">
    <location>
        <begin position="1313"/>
        <end position="1353"/>
    </location>
</feature>
<feature type="compositionally biased region" description="Polar residues" evidence="2">
    <location>
        <begin position="291"/>
        <end position="303"/>
    </location>
</feature>
<dbReference type="PROSITE" id="PS50106">
    <property type="entry name" value="PDZ"/>
    <property type="match status" value="1"/>
</dbReference>
<dbReference type="SUPFAM" id="SSF50156">
    <property type="entry name" value="PDZ domain-like"/>
    <property type="match status" value="1"/>
</dbReference>
<feature type="compositionally biased region" description="Low complexity" evidence="2">
    <location>
        <begin position="1038"/>
        <end position="1061"/>
    </location>
</feature>
<feature type="compositionally biased region" description="Low complexity" evidence="2">
    <location>
        <begin position="1194"/>
        <end position="1236"/>
    </location>
</feature>
<feature type="region of interest" description="Disordered" evidence="2">
    <location>
        <begin position="1119"/>
        <end position="1154"/>
    </location>
</feature>
<feature type="region of interest" description="Disordered" evidence="2">
    <location>
        <begin position="1"/>
        <end position="23"/>
    </location>
</feature>
<feature type="compositionally biased region" description="Basic and acidic residues" evidence="2">
    <location>
        <begin position="1340"/>
        <end position="1350"/>
    </location>
</feature>
<feature type="domain" description="PH" evidence="3">
    <location>
        <begin position="576"/>
        <end position="697"/>
    </location>
</feature>
<protein>
    <submittedName>
        <fullName evidence="6">Rho GTPase-activating protein 21</fullName>
    </submittedName>
</protein>
<dbReference type="SMART" id="SM00233">
    <property type="entry name" value="PH"/>
    <property type="match status" value="1"/>
</dbReference>
<feature type="region of interest" description="Disordered" evidence="2">
    <location>
        <begin position="382"/>
        <end position="410"/>
    </location>
</feature>
<feature type="compositionally biased region" description="Polar residues" evidence="2">
    <location>
        <begin position="488"/>
        <end position="500"/>
    </location>
</feature>
<feature type="region of interest" description="Disordered" evidence="2">
    <location>
        <begin position="700"/>
        <end position="743"/>
    </location>
</feature>
<dbReference type="PROSITE" id="PS50238">
    <property type="entry name" value="RHOGAP"/>
    <property type="match status" value="1"/>
</dbReference>
<name>A0A8D9EEJ7_9HEMI</name>
<dbReference type="SUPFAM" id="SSF48350">
    <property type="entry name" value="GTPase activation domain, GAP"/>
    <property type="match status" value="1"/>
</dbReference>
<evidence type="ECO:0000313" key="6">
    <source>
        <dbReference type="EMBL" id="CAG6750806.1"/>
    </source>
</evidence>
<dbReference type="SMART" id="SM00228">
    <property type="entry name" value="PDZ"/>
    <property type="match status" value="1"/>
</dbReference>
<evidence type="ECO:0000259" key="3">
    <source>
        <dbReference type="PROSITE" id="PS50003"/>
    </source>
</evidence>
<dbReference type="Pfam" id="PF00595">
    <property type="entry name" value="PDZ"/>
    <property type="match status" value="1"/>
</dbReference>
<feature type="compositionally biased region" description="Pro residues" evidence="2">
    <location>
        <begin position="1088"/>
        <end position="1097"/>
    </location>
</feature>
<feature type="compositionally biased region" description="Pro residues" evidence="2">
    <location>
        <begin position="310"/>
        <end position="322"/>
    </location>
</feature>
<dbReference type="Pfam" id="PF15410">
    <property type="entry name" value="PH_9"/>
    <property type="match status" value="1"/>
</dbReference>
<organism evidence="6">
    <name type="scientific">Cacopsylla melanoneura</name>
    <dbReference type="NCBI Taxonomy" id="428564"/>
    <lineage>
        <taxon>Eukaryota</taxon>
        <taxon>Metazoa</taxon>
        <taxon>Ecdysozoa</taxon>
        <taxon>Arthropoda</taxon>
        <taxon>Hexapoda</taxon>
        <taxon>Insecta</taxon>
        <taxon>Pterygota</taxon>
        <taxon>Neoptera</taxon>
        <taxon>Paraneoptera</taxon>
        <taxon>Hemiptera</taxon>
        <taxon>Sternorrhyncha</taxon>
        <taxon>Psylloidea</taxon>
        <taxon>Psyllidae</taxon>
        <taxon>Psyllinae</taxon>
        <taxon>Cacopsylla</taxon>
    </lineage>
</organism>
<feature type="compositionally biased region" description="Low complexity" evidence="2">
    <location>
        <begin position="267"/>
        <end position="280"/>
    </location>
</feature>
<feature type="compositionally biased region" description="Polar residues" evidence="2">
    <location>
        <begin position="700"/>
        <end position="710"/>
    </location>
</feature>
<evidence type="ECO:0000256" key="2">
    <source>
        <dbReference type="SAM" id="MobiDB-lite"/>
    </source>
</evidence>
<dbReference type="PANTHER" id="PTHR23175">
    <property type="entry name" value="PDZ DOMAIN-CONTAINING PROTEIN"/>
    <property type="match status" value="1"/>
</dbReference>
<dbReference type="FunFam" id="1.10.555.10:FF:000058">
    <property type="entry name" value="GTPase-activating protein pac-1"/>
    <property type="match status" value="1"/>
</dbReference>
<dbReference type="Gene3D" id="2.30.29.30">
    <property type="entry name" value="Pleckstrin-homology domain (PH domain)/Phosphotyrosine-binding domain (PTB)"/>
    <property type="match status" value="1"/>
</dbReference>
<dbReference type="GO" id="GO:0005096">
    <property type="term" value="F:GTPase activator activity"/>
    <property type="evidence" value="ECO:0007669"/>
    <property type="project" value="UniProtKB-KW"/>
</dbReference>
<feature type="domain" description="Rho-GAP" evidence="5">
    <location>
        <begin position="773"/>
        <end position="966"/>
    </location>
</feature>
<accession>A0A8D9EEJ7</accession>
<dbReference type="PROSITE" id="PS50003">
    <property type="entry name" value="PH_DOMAIN"/>
    <property type="match status" value="1"/>
</dbReference>
<dbReference type="EMBL" id="HBUF01527992">
    <property type="protein sequence ID" value="CAG6750806.1"/>
    <property type="molecule type" value="Transcribed_RNA"/>
</dbReference>
<evidence type="ECO:0000259" key="4">
    <source>
        <dbReference type="PROSITE" id="PS50106"/>
    </source>
</evidence>
<dbReference type="InterPro" id="IPR001478">
    <property type="entry name" value="PDZ"/>
</dbReference>
<feature type="compositionally biased region" description="Polar residues" evidence="2">
    <location>
        <begin position="1258"/>
        <end position="1273"/>
    </location>
</feature>
<dbReference type="InterPro" id="IPR036034">
    <property type="entry name" value="PDZ_sf"/>
</dbReference>
<feature type="domain" description="PDZ" evidence="4">
    <location>
        <begin position="24"/>
        <end position="131"/>
    </location>
</feature>
<dbReference type="Gene3D" id="1.10.555.10">
    <property type="entry name" value="Rho GTPase activation protein"/>
    <property type="match status" value="1"/>
</dbReference>
<feature type="region of interest" description="Disordered" evidence="2">
    <location>
        <begin position="1030"/>
        <end position="1100"/>
    </location>
</feature>
<feature type="compositionally biased region" description="Basic and acidic residues" evidence="2">
    <location>
        <begin position="1321"/>
        <end position="1332"/>
    </location>
</feature>
<dbReference type="InterPro" id="IPR000198">
    <property type="entry name" value="RhoGAP_dom"/>
</dbReference>
<proteinExistence type="predicted"/>
<feature type="compositionally biased region" description="Polar residues" evidence="2">
    <location>
        <begin position="204"/>
        <end position="214"/>
    </location>
</feature>
<feature type="region of interest" description="Disordered" evidence="2">
    <location>
        <begin position="525"/>
        <end position="544"/>
    </location>
</feature>
<feature type="region of interest" description="Disordered" evidence="2">
    <location>
        <begin position="1169"/>
        <end position="1273"/>
    </location>
</feature>